<dbReference type="EMBL" id="AP017655">
    <property type="protein sequence ID" value="BAV63342.1"/>
    <property type="molecule type" value="Genomic_DNA"/>
</dbReference>
<evidence type="ECO:0000313" key="5">
    <source>
        <dbReference type="EMBL" id="BAV63342.1"/>
    </source>
</evidence>
<dbReference type="SUPFAM" id="SSF46689">
    <property type="entry name" value="Homeodomain-like"/>
    <property type="match status" value="1"/>
</dbReference>
<dbReference type="Pfam" id="PF12625">
    <property type="entry name" value="Arabinose_bd"/>
    <property type="match status" value="1"/>
</dbReference>
<dbReference type="Pfam" id="PF12833">
    <property type="entry name" value="HTH_18"/>
    <property type="match status" value="1"/>
</dbReference>
<reference evidence="5 6" key="1">
    <citation type="submission" date="2016-10" db="EMBL/GenBank/DDBJ databases">
        <title>Complete Genome Sequence of the Nonylphenol-Degrading Bacterium Sphingobium cloacae JCM 10874T.</title>
        <authorList>
            <person name="Ootsuka M."/>
            <person name="Nishizawa T."/>
            <person name="Ohta H."/>
        </authorList>
    </citation>
    <scope>NUCLEOTIDE SEQUENCE [LARGE SCALE GENOMIC DNA]</scope>
    <source>
        <strain evidence="5 6">JCM 10874</strain>
    </source>
</reference>
<dbReference type="RefSeq" id="WP_231923311.1">
    <property type="nucleotide sequence ID" value="NZ_AP017655.1"/>
</dbReference>
<dbReference type="PANTHER" id="PTHR47894:SF1">
    <property type="entry name" value="HTH-TYPE TRANSCRIPTIONAL REGULATOR VQSM"/>
    <property type="match status" value="1"/>
</dbReference>
<dbReference type="InterPro" id="IPR018060">
    <property type="entry name" value="HTH_AraC"/>
</dbReference>
<keyword evidence="1" id="KW-0805">Transcription regulation</keyword>
<evidence type="ECO:0000259" key="4">
    <source>
        <dbReference type="PROSITE" id="PS01124"/>
    </source>
</evidence>
<keyword evidence="2" id="KW-0238">DNA-binding</keyword>
<evidence type="ECO:0000313" key="6">
    <source>
        <dbReference type="Proteomes" id="UP000218272"/>
    </source>
</evidence>
<dbReference type="GO" id="GO:0003700">
    <property type="term" value="F:DNA-binding transcription factor activity"/>
    <property type="evidence" value="ECO:0007669"/>
    <property type="project" value="InterPro"/>
</dbReference>
<organism evidence="5 6">
    <name type="scientific">Sphingobium cloacae</name>
    <dbReference type="NCBI Taxonomy" id="120107"/>
    <lineage>
        <taxon>Bacteria</taxon>
        <taxon>Pseudomonadati</taxon>
        <taxon>Pseudomonadota</taxon>
        <taxon>Alphaproteobacteria</taxon>
        <taxon>Sphingomonadales</taxon>
        <taxon>Sphingomonadaceae</taxon>
        <taxon>Sphingobium</taxon>
    </lineage>
</organism>
<proteinExistence type="predicted"/>
<feature type="domain" description="HTH araC/xylS-type" evidence="4">
    <location>
        <begin position="261"/>
        <end position="359"/>
    </location>
</feature>
<dbReference type="PANTHER" id="PTHR47894">
    <property type="entry name" value="HTH-TYPE TRANSCRIPTIONAL REGULATOR GADX"/>
    <property type="match status" value="1"/>
</dbReference>
<keyword evidence="3" id="KW-0804">Transcription</keyword>
<dbReference type="InterPro" id="IPR009057">
    <property type="entry name" value="Homeodomain-like_sf"/>
</dbReference>
<evidence type="ECO:0000256" key="3">
    <source>
        <dbReference type="ARBA" id="ARBA00023163"/>
    </source>
</evidence>
<keyword evidence="6" id="KW-1185">Reference proteome</keyword>
<dbReference type="GO" id="GO:0005829">
    <property type="term" value="C:cytosol"/>
    <property type="evidence" value="ECO:0007669"/>
    <property type="project" value="TreeGrafter"/>
</dbReference>
<dbReference type="PROSITE" id="PS01124">
    <property type="entry name" value="HTH_ARAC_FAMILY_2"/>
    <property type="match status" value="1"/>
</dbReference>
<dbReference type="KEGG" id="sclo:SCLO_1003020"/>
<name>A0A1E1EYQ4_9SPHN</name>
<dbReference type="GO" id="GO:0000976">
    <property type="term" value="F:transcription cis-regulatory region binding"/>
    <property type="evidence" value="ECO:0007669"/>
    <property type="project" value="TreeGrafter"/>
</dbReference>
<sequence length="366" mass="40685">MPPSPDPLRDMSFSHHAVPAGNGQATIRLLFLTALLEAVSDLGTRIDPVLREHGFSRSQLDRPYERVPLHGYVALIEHVATRFQRPYLGLEMGSSFGLADLGPLHALLQASGTLRAALDSLVLFQSRIQNRTLFESMAGADTASYCYRIEDHRIWPRGQDAEFAISGYTTLIRQLTTTNWAPVEVHFEHSIAGREKRLAQFFRAPVLGNQVTNALVIRNDDLDHPFAGGSPASNAKLRDTLEKHLLDLMGPEAGGDEGIVARTREIIERRLGRTHLDFISVAAEHNLSERSLRRRLNEAGTSFRLLLQEARQARARTMLEATDLPLAVAAEQLGYSDTATFSRAFKEWTGVSPGRFAKTPSVEDRE</sequence>
<evidence type="ECO:0000256" key="2">
    <source>
        <dbReference type="ARBA" id="ARBA00023125"/>
    </source>
</evidence>
<gene>
    <name evidence="5" type="ORF">SCLO_1003020</name>
</gene>
<evidence type="ECO:0000256" key="1">
    <source>
        <dbReference type="ARBA" id="ARBA00023015"/>
    </source>
</evidence>
<dbReference type="InterPro" id="IPR032687">
    <property type="entry name" value="AraC-type_N"/>
</dbReference>
<dbReference type="Proteomes" id="UP000218272">
    <property type="component" value="Chromosome SCLO_1"/>
</dbReference>
<protein>
    <recommendedName>
        <fullName evidence="4">HTH araC/xylS-type domain-containing protein</fullName>
    </recommendedName>
</protein>
<dbReference type="SMART" id="SM00342">
    <property type="entry name" value="HTH_ARAC"/>
    <property type="match status" value="1"/>
</dbReference>
<dbReference type="AlphaFoldDB" id="A0A1E1EYQ4"/>
<dbReference type="Gene3D" id="1.10.10.60">
    <property type="entry name" value="Homeodomain-like"/>
    <property type="match status" value="1"/>
</dbReference>
<accession>A0A1E1EYQ4</accession>